<evidence type="ECO:0000256" key="2">
    <source>
        <dbReference type="ARBA" id="ARBA00022723"/>
    </source>
</evidence>
<dbReference type="CDD" id="cd12107">
    <property type="entry name" value="Hemerythrin"/>
    <property type="match status" value="1"/>
</dbReference>
<feature type="transmembrane region" description="Helical" evidence="5">
    <location>
        <begin position="601"/>
        <end position="624"/>
    </location>
</feature>
<accession>A0ABQ9YGE2</accession>
<feature type="transmembrane region" description="Helical" evidence="5">
    <location>
        <begin position="1451"/>
        <end position="1475"/>
    </location>
</feature>
<protein>
    <submittedName>
        <fullName evidence="7">Hemerythrin</fullName>
    </submittedName>
</protein>
<dbReference type="Gene3D" id="1.20.120.50">
    <property type="entry name" value="Hemerythrin-like"/>
    <property type="match status" value="1"/>
</dbReference>
<dbReference type="PANTHER" id="PTHR31600:SF2">
    <property type="entry name" value="GAMETE ENRICHED GENE 10 PROTEIN-RELATED"/>
    <property type="match status" value="1"/>
</dbReference>
<feature type="transmembrane region" description="Helical" evidence="5">
    <location>
        <begin position="1574"/>
        <end position="1601"/>
    </location>
</feature>
<evidence type="ECO:0000313" key="7">
    <source>
        <dbReference type="EMBL" id="KAK2962838.1"/>
    </source>
</evidence>
<feature type="transmembrane region" description="Helical" evidence="5">
    <location>
        <begin position="1818"/>
        <end position="1841"/>
    </location>
</feature>
<comment type="similarity">
    <text evidence="1">Belongs to the hemerythrin family.</text>
</comment>
<evidence type="ECO:0000259" key="6">
    <source>
        <dbReference type="Pfam" id="PF25474"/>
    </source>
</evidence>
<dbReference type="InterPro" id="IPR035938">
    <property type="entry name" value="Hemerythrin-like_sf"/>
</dbReference>
<dbReference type="Proteomes" id="UP001281761">
    <property type="component" value="Unassembled WGS sequence"/>
</dbReference>
<feature type="region of interest" description="Disordered" evidence="4">
    <location>
        <begin position="1153"/>
        <end position="1183"/>
    </location>
</feature>
<evidence type="ECO:0000256" key="3">
    <source>
        <dbReference type="ARBA" id="ARBA00023004"/>
    </source>
</evidence>
<reference evidence="7 8" key="1">
    <citation type="journal article" date="2022" name="bioRxiv">
        <title>Genomics of Preaxostyla Flagellates Illuminates Evolutionary Transitions and the Path Towards Mitochondrial Loss.</title>
        <authorList>
            <person name="Novak L.V.F."/>
            <person name="Treitli S.C."/>
            <person name="Pyrih J."/>
            <person name="Halakuc P."/>
            <person name="Pipaliya S.V."/>
            <person name="Vacek V."/>
            <person name="Brzon O."/>
            <person name="Soukal P."/>
            <person name="Eme L."/>
            <person name="Dacks J.B."/>
            <person name="Karnkowska A."/>
            <person name="Elias M."/>
            <person name="Hampl V."/>
        </authorList>
    </citation>
    <scope>NUCLEOTIDE SEQUENCE [LARGE SCALE GENOMIC DNA]</scope>
    <source>
        <strain evidence="7">NAU3</strain>
        <tissue evidence="7">Gut</tissue>
    </source>
</reference>
<keyword evidence="8" id="KW-1185">Reference proteome</keyword>
<feature type="compositionally biased region" description="Polar residues" evidence="4">
    <location>
        <begin position="242"/>
        <end position="251"/>
    </location>
</feature>
<feature type="transmembrane region" description="Helical" evidence="5">
    <location>
        <begin position="645"/>
        <end position="664"/>
    </location>
</feature>
<feature type="region of interest" description="Disordered" evidence="4">
    <location>
        <begin position="203"/>
        <end position="259"/>
    </location>
</feature>
<evidence type="ECO:0000256" key="1">
    <source>
        <dbReference type="ARBA" id="ARBA00010587"/>
    </source>
</evidence>
<name>A0ABQ9YGE2_9EUKA</name>
<feature type="compositionally biased region" description="Acidic residues" evidence="4">
    <location>
        <begin position="1153"/>
        <end position="1162"/>
    </location>
</feature>
<feature type="transmembrane region" description="Helical" evidence="5">
    <location>
        <begin position="1250"/>
        <end position="1273"/>
    </location>
</feature>
<evidence type="ECO:0000313" key="8">
    <source>
        <dbReference type="Proteomes" id="UP001281761"/>
    </source>
</evidence>
<keyword evidence="5" id="KW-0472">Membrane</keyword>
<dbReference type="InterPro" id="IPR052994">
    <property type="entry name" value="Tiny_macrocysts_regulators"/>
</dbReference>
<dbReference type="InterPro" id="IPR057352">
    <property type="entry name" value="TPR_TmcB/C"/>
</dbReference>
<feature type="transmembrane region" description="Helical" evidence="5">
    <location>
        <begin position="494"/>
        <end position="512"/>
    </location>
</feature>
<feature type="region of interest" description="Disordered" evidence="4">
    <location>
        <begin position="85"/>
        <end position="167"/>
    </location>
</feature>
<dbReference type="Pfam" id="PF25474">
    <property type="entry name" value="TPR_TmcB"/>
    <property type="match status" value="1"/>
</dbReference>
<feature type="transmembrane region" description="Helical" evidence="5">
    <location>
        <begin position="518"/>
        <end position="539"/>
    </location>
</feature>
<feature type="compositionally biased region" description="Basic and acidic residues" evidence="4">
    <location>
        <begin position="1549"/>
        <end position="1561"/>
    </location>
</feature>
<feature type="compositionally biased region" description="Acidic residues" evidence="4">
    <location>
        <begin position="1533"/>
        <end position="1544"/>
    </location>
</feature>
<feature type="transmembrane region" description="Helical" evidence="5">
    <location>
        <begin position="731"/>
        <end position="754"/>
    </location>
</feature>
<comment type="caution">
    <text evidence="7">The sequence shown here is derived from an EMBL/GenBank/DDBJ whole genome shotgun (WGS) entry which is preliminary data.</text>
</comment>
<feature type="compositionally biased region" description="Polar residues" evidence="4">
    <location>
        <begin position="213"/>
        <end position="222"/>
    </location>
</feature>
<dbReference type="InterPro" id="IPR012827">
    <property type="entry name" value="Hemerythrin_metal-bd"/>
</dbReference>
<feature type="compositionally biased region" description="Polar residues" evidence="4">
    <location>
        <begin position="1518"/>
        <end position="1529"/>
    </location>
</feature>
<dbReference type="EMBL" id="JARBJD010000009">
    <property type="protein sequence ID" value="KAK2962838.1"/>
    <property type="molecule type" value="Genomic_DNA"/>
</dbReference>
<dbReference type="PANTHER" id="PTHR31600">
    <property type="entry name" value="TINY MACROCYSTS PROTEIN B-RELATED"/>
    <property type="match status" value="1"/>
</dbReference>
<evidence type="ECO:0000256" key="4">
    <source>
        <dbReference type="SAM" id="MobiDB-lite"/>
    </source>
</evidence>
<feature type="compositionally biased region" description="Polar residues" evidence="4">
    <location>
        <begin position="153"/>
        <end position="167"/>
    </location>
</feature>
<organism evidence="7 8">
    <name type="scientific">Blattamonas nauphoetae</name>
    <dbReference type="NCBI Taxonomy" id="2049346"/>
    <lineage>
        <taxon>Eukaryota</taxon>
        <taxon>Metamonada</taxon>
        <taxon>Preaxostyla</taxon>
        <taxon>Oxymonadida</taxon>
        <taxon>Blattamonas</taxon>
    </lineage>
</organism>
<evidence type="ECO:0000256" key="5">
    <source>
        <dbReference type="SAM" id="Phobius"/>
    </source>
</evidence>
<feature type="transmembrane region" description="Helical" evidence="5">
    <location>
        <begin position="698"/>
        <end position="719"/>
    </location>
</feature>
<feature type="transmembrane region" description="Helical" evidence="5">
    <location>
        <begin position="468"/>
        <end position="487"/>
    </location>
</feature>
<proteinExistence type="inferred from homology"/>
<keyword evidence="3" id="KW-0408">Iron</keyword>
<keyword evidence="5" id="KW-0812">Transmembrane</keyword>
<feature type="region of interest" description="Disordered" evidence="4">
    <location>
        <begin position="1512"/>
        <end position="1561"/>
    </location>
</feature>
<feature type="transmembrane region" description="Helical" evidence="5">
    <location>
        <begin position="670"/>
        <end position="686"/>
    </location>
</feature>
<feature type="compositionally biased region" description="Low complexity" evidence="4">
    <location>
        <begin position="1169"/>
        <end position="1181"/>
    </location>
</feature>
<dbReference type="NCBIfam" id="TIGR02481">
    <property type="entry name" value="hemeryth_dom"/>
    <property type="match status" value="1"/>
</dbReference>
<gene>
    <name evidence="7" type="ORF">BLNAU_2273</name>
</gene>
<keyword evidence="5" id="KW-1133">Transmembrane helix</keyword>
<feature type="domain" description="TmcB/TmcC TPR repeats" evidence="6">
    <location>
        <begin position="1039"/>
        <end position="1154"/>
    </location>
</feature>
<dbReference type="SUPFAM" id="SSF47188">
    <property type="entry name" value="Hemerythrin-like"/>
    <property type="match status" value="1"/>
</dbReference>
<sequence>MSISDGKPLSESQSRITIYDISFDEGGVTRRCKGLQSDSVKLPNPPPQAQHIFLSRQDVAHLSDSLPPNTLLYENFDRCLENLQTSSKSKDRGGRLAPYHPPDQTPESLEQDEYEHPSQFDDPTPSTHHLPPMGEQHLQQAPPNVFPFGGYHHQQNQDPHSNQQAQQSYSEYNHLQGHMNQPSNLNQDTVNVRQTYPPEHRTIAQPHLDDFPNPQSEPIISSQHEDSFQPNGYHHQQHQDPHSYQQTHYGSNQPQNHVNQQNHLNQDFVNVRQTKGRPITSNKGTTIISNKITLNNSNRLSHTAIKVIILKISNPLINPTVKVSFLINNNRLFNQMAKVTILKISNRLFNPTVKVNLLINSNRLFNPTVKVHFLNNNNNNRLFHQMVEVTILKIKDLRSIPLVQDPLFTQNNLRLTGWPQFQQNPQQAFGHQPQFTVTVFINAKYDDVMRLIPLNGQNFAGDFNPPTWILHLLFIFIAFQLLIHPSLQFEGSNLHLHSLLSLLGNYVLPSIYTPSMSSMIIFLVLGYIVVLIPLLLLAISTILLQHDKPVHRYILLSTKVSAFVVVYLLAFPMASLFFRPLLCVSSLRSPFLNYCNGSSNYALVIISLFFYLILVIFTFLYSFFAIETDVSKPSLLRARSGFTRSVLITLSLLFYAASTFVIQYSRITNSILQTVLAAVAVAYILYSPPLFSTTGCTIYFAIYATALYGGIFSFILPLFNDMAHDVPSTILANLLTYLLLFGPPIAIWVLSLTLGKKLFQWRWVIKPKFESIDEGVDSNDPDLFHEKEKKSTLTGFEVKIGKEVFVYDQILTSMSFHPSFQQPNIQHSLSPLPSILPTKTTSPLLPGVPVLSPKSSQQNILLSSPQLSSYLVAEEHRSKGKAPPVELNDANLELCLSKVVKTFRGANRLLEKISFLQHPEILHNQFTLHFCDQIFRLILTKERFSTLPNVRVSYALFLAHFYSSQHRMVTQITKACDFYPGWTDRWICYVKTKEIEKSMSGKQNGAPSMPTMTGRRTSLKSQIPRLIRDEEVFTRLERQDHQGEDNSSASKMFHLQTQMKQAEKLYTLAKAHLRVMWTSLGRYSVDVQKVQDHATKAIESETAATKLYLTMLKEHHNNPSVLRPFALLLRDVSADEDSANLLFQEADRIEDENETIPEDWDSNDQKSNIPPTIQQPQRQQPALSTSPLGMIRSTGALPRANGAGGQPTKVGGNSNFKLQKGDSGNVVQLLIGSLQTSGGDNRSYRFTYPLIISSLLIVFCITLAAFIVANSAFSVFTAGSLKIQQASFVTTTTEHISFLLCSIDYLLQHIVDPEHPTAAEQPLVDYLTDYIDKTDILFSEYTTYMQDYYRNCDQKHMWDPGMTMSVVSAMNGRSLKERDERTLTYRQFFFRFIEPIQAVPLAIGMTSDDRSELLRVTTQVRMNSPLSFTEAVKKLSSETIEEIEMQSLSGLIAQIALMFVGTIVLICSATLPICLQIRKINKFGRDQLEILCGVKQDQAKAIADQMDRSMVEREPDTFSETASTVSAATNNKDEEEMEQDEPNETDIAIQERKESERADDVADKLRKTSTFVPAGFYASLIFGTMLIVLVSYTFFIISMIALVKIPELSRLIILNGHRRVYFNQLLALTVSVLEPTLIALDDPANSSLLYQDTSVTTPVMTNTSFIHSDEELRLSIQRLSHYLIALSARFLNGKNGETMTGDDFYDSLTTSGIRGRHAEIDALNTEDSNCFMQDKTQCAKYVVPELVGNLHGMLQAMSMACDRAFHLSLNDGNTFKFDDDYVQFFIVLTEHHLAEGITTIATILREELSKLSRQYETILVVVIVIVCVSEVLFAAILIIPLPPKLNNVNNNLRRMTNLVNVTKSKKIEWEEDMNIGVIRIDTLHETTYQSLGEILTAVETRQKKVDICEILDQLISTTAIMFSDEENLMSQHGYPSTLAQNHRKQHVLLFKKLLDFSTVCQNKRPTFQNTSDFCSLWIKGHFESLDNELGLFLLQHAPPSALTDIPEVDEITIPDSVVRYYMRSTTDLKEQTAFTQMIDRLGIDLDGDGEDEDLDI</sequence>
<feature type="transmembrane region" description="Helical" evidence="5">
    <location>
        <begin position="560"/>
        <end position="581"/>
    </location>
</feature>
<keyword evidence="2" id="KW-0479">Metal-binding</keyword>